<keyword evidence="2" id="KW-0378">Hydrolase</keyword>
<dbReference type="GO" id="GO:0005886">
    <property type="term" value="C:plasma membrane"/>
    <property type="evidence" value="ECO:0007669"/>
    <property type="project" value="TreeGrafter"/>
</dbReference>
<proteinExistence type="predicted"/>
<evidence type="ECO:0000256" key="1">
    <source>
        <dbReference type="ARBA" id="ARBA00013015"/>
    </source>
</evidence>
<feature type="region of interest" description="Disordered" evidence="3">
    <location>
        <begin position="175"/>
        <end position="213"/>
    </location>
</feature>
<dbReference type="RefSeq" id="XP_007333709.1">
    <property type="nucleotide sequence ID" value="XM_007333647.1"/>
</dbReference>
<protein>
    <recommendedName>
        <fullName evidence="1">phosphatidylinositol-3,4,5-trisphosphate 3-phosphatase</fullName>
        <ecNumber evidence="1">3.1.3.67</ecNumber>
    </recommendedName>
</protein>
<dbReference type="STRING" id="597362.K5WK49"/>
<dbReference type="GO" id="GO:0005634">
    <property type="term" value="C:nucleus"/>
    <property type="evidence" value="ECO:0007669"/>
    <property type="project" value="TreeGrafter"/>
</dbReference>
<feature type="domain" description="Phosphatase tensin-type" evidence="5">
    <location>
        <begin position="16"/>
        <end position="279"/>
    </location>
</feature>
<dbReference type="PROSITE" id="PS00383">
    <property type="entry name" value="TYR_PHOSPHATASE_1"/>
    <property type="match status" value="1"/>
</dbReference>
<dbReference type="Proteomes" id="UP000008493">
    <property type="component" value="Unassembled WGS sequence"/>
</dbReference>
<feature type="domain" description="Tyrosine specific protein phosphatases" evidence="4">
    <location>
        <begin position="102"/>
        <end position="144"/>
    </location>
</feature>
<dbReference type="OMA" id="NFCPVKE"/>
<dbReference type="eggNOG" id="KOG2283">
    <property type="taxonomic scope" value="Eukaryota"/>
</dbReference>
<dbReference type="InParanoid" id="K5WK49"/>
<dbReference type="HOGENOM" id="CLU_026170_0_0_1"/>
<feature type="region of interest" description="Disordered" evidence="3">
    <location>
        <begin position="240"/>
        <end position="260"/>
    </location>
</feature>
<feature type="region of interest" description="Disordered" evidence="3">
    <location>
        <begin position="614"/>
        <end position="640"/>
    </location>
</feature>
<dbReference type="Gene3D" id="3.90.190.10">
    <property type="entry name" value="Protein tyrosine phosphatase superfamily"/>
    <property type="match status" value="1"/>
</dbReference>
<dbReference type="PANTHER" id="PTHR12305">
    <property type="entry name" value="PHOSPHATASE WITH HOMOLOGY TO TENSIN"/>
    <property type="match status" value="1"/>
</dbReference>
<dbReference type="GO" id="GO:0016314">
    <property type="term" value="F:phosphatidylinositol-3,4,5-trisphosphate 3-phosphatase activity"/>
    <property type="evidence" value="ECO:0007669"/>
    <property type="project" value="UniProtKB-EC"/>
</dbReference>
<evidence type="ECO:0000313" key="6">
    <source>
        <dbReference type="EMBL" id="EKM75646.1"/>
    </source>
</evidence>
<dbReference type="GeneID" id="18825960"/>
<feature type="region of interest" description="Disordered" evidence="3">
    <location>
        <begin position="484"/>
        <end position="518"/>
    </location>
</feature>
<dbReference type="EC" id="3.1.3.67" evidence="1"/>
<organism evidence="6 7">
    <name type="scientific">Agaricus bisporus var. burnettii (strain JB137-S8 / ATCC MYA-4627 / FGSC 10392)</name>
    <name type="common">White button mushroom</name>
    <dbReference type="NCBI Taxonomy" id="597362"/>
    <lineage>
        <taxon>Eukaryota</taxon>
        <taxon>Fungi</taxon>
        <taxon>Dikarya</taxon>
        <taxon>Basidiomycota</taxon>
        <taxon>Agaricomycotina</taxon>
        <taxon>Agaricomycetes</taxon>
        <taxon>Agaricomycetidae</taxon>
        <taxon>Agaricales</taxon>
        <taxon>Agaricineae</taxon>
        <taxon>Agaricaceae</taxon>
        <taxon>Agaricus</taxon>
    </lineage>
</organism>
<dbReference type="Pfam" id="PF22784">
    <property type="entry name" value="PTP-SAK"/>
    <property type="match status" value="1"/>
</dbReference>
<dbReference type="InterPro" id="IPR029023">
    <property type="entry name" value="Tensin_phosphatase"/>
</dbReference>
<evidence type="ECO:0000256" key="2">
    <source>
        <dbReference type="ARBA" id="ARBA00022801"/>
    </source>
</evidence>
<feature type="compositionally biased region" description="Polar residues" evidence="3">
    <location>
        <begin position="190"/>
        <end position="210"/>
    </location>
</feature>
<evidence type="ECO:0000259" key="5">
    <source>
        <dbReference type="PROSITE" id="PS51181"/>
    </source>
</evidence>
<dbReference type="GO" id="GO:0048870">
    <property type="term" value="P:cell motility"/>
    <property type="evidence" value="ECO:0007669"/>
    <property type="project" value="TreeGrafter"/>
</dbReference>
<gene>
    <name evidence="6" type="ORF">AGABI1DRAFT_123067</name>
</gene>
<dbReference type="OrthoDB" id="5632at2759"/>
<keyword evidence="7" id="KW-1185">Reference proteome</keyword>
<dbReference type="PROSITE" id="PS51181">
    <property type="entry name" value="PPASE_TENSIN"/>
    <property type="match status" value="1"/>
</dbReference>
<reference evidence="7" key="1">
    <citation type="journal article" date="2012" name="Proc. Natl. Acad. Sci. U.S.A.">
        <title>Genome sequence of the button mushroom Agaricus bisporus reveals mechanisms governing adaptation to a humic-rich ecological niche.</title>
        <authorList>
            <person name="Morin E."/>
            <person name="Kohler A."/>
            <person name="Baker A.R."/>
            <person name="Foulongne-Oriol M."/>
            <person name="Lombard V."/>
            <person name="Nagy L.G."/>
            <person name="Ohm R.A."/>
            <person name="Patyshakuliyeva A."/>
            <person name="Brun A."/>
            <person name="Aerts A.L."/>
            <person name="Bailey A.M."/>
            <person name="Billette C."/>
            <person name="Coutinho P.M."/>
            <person name="Deakin G."/>
            <person name="Doddapaneni H."/>
            <person name="Floudas D."/>
            <person name="Grimwood J."/>
            <person name="Hilden K."/>
            <person name="Kuees U."/>
            <person name="LaButti K.M."/>
            <person name="Lapidus A."/>
            <person name="Lindquist E.A."/>
            <person name="Lucas S.M."/>
            <person name="Murat C."/>
            <person name="Riley R.W."/>
            <person name="Salamov A.A."/>
            <person name="Schmutz J."/>
            <person name="Subramanian V."/>
            <person name="Woesten H.A.B."/>
            <person name="Xu J."/>
            <person name="Eastwood D.C."/>
            <person name="Foster G.D."/>
            <person name="Sonnenberg A.S."/>
            <person name="Cullen D."/>
            <person name="de Vries R.P."/>
            <person name="Lundell T."/>
            <person name="Hibbett D.S."/>
            <person name="Henrissat B."/>
            <person name="Burton K.S."/>
            <person name="Kerrigan R.W."/>
            <person name="Challen M.P."/>
            <person name="Grigoriev I.V."/>
            <person name="Martin F."/>
        </authorList>
    </citation>
    <scope>NUCLEOTIDE SEQUENCE [LARGE SCALE GENOMIC DNA]</scope>
    <source>
        <strain evidence="7">JB137-S8 / ATCC MYA-4627 / FGSC 10392</strain>
    </source>
</reference>
<dbReference type="PROSITE" id="PS50056">
    <property type="entry name" value="TYR_PHOSPHATASE_2"/>
    <property type="match status" value="1"/>
</dbReference>
<dbReference type="GO" id="GO:0046856">
    <property type="term" value="P:phosphatidylinositol dephosphorylation"/>
    <property type="evidence" value="ECO:0007669"/>
    <property type="project" value="TreeGrafter"/>
</dbReference>
<feature type="compositionally biased region" description="Polar residues" evidence="3">
    <location>
        <begin position="617"/>
        <end position="640"/>
    </location>
</feature>
<dbReference type="AlphaFoldDB" id="K5WK49"/>
<accession>K5WK49</accession>
<dbReference type="InterPro" id="IPR016130">
    <property type="entry name" value="Tyr_Pase_AS"/>
</dbReference>
<feature type="region of interest" description="Disordered" evidence="3">
    <location>
        <begin position="149"/>
        <end position="168"/>
    </location>
</feature>
<evidence type="ECO:0000313" key="7">
    <source>
        <dbReference type="Proteomes" id="UP000008493"/>
    </source>
</evidence>
<dbReference type="GO" id="GO:0051896">
    <property type="term" value="P:regulation of phosphatidylinositol 3-kinase/protein kinase B signal transduction"/>
    <property type="evidence" value="ECO:0007669"/>
    <property type="project" value="TreeGrafter"/>
</dbReference>
<evidence type="ECO:0000259" key="4">
    <source>
        <dbReference type="PROSITE" id="PS50056"/>
    </source>
</evidence>
<name>K5WK49_AGABU</name>
<dbReference type="InterPro" id="IPR000387">
    <property type="entry name" value="Tyr_Pase_dom"/>
</dbReference>
<dbReference type="EMBL" id="JH971410">
    <property type="protein sequence ID" value="EKM75646.1"/>
    <property type="molecule type" value="Genomic_DNA"/>
</dbReference>
<feature type="compositionally biased region" description="Polar residues" evidence="3">
    <location>
        <begin position="497"/>
        <end position="512"/>
    </location>
</feature>
<dbReference type="InterPro" id="IPR029021">
    <property type="entry name" value="Prot-tyrosine_phosphatase-like"/>
</dbReference>
<sequence>MADYIRRLISGNKFRFKDDELGLELDLVYVTDQIIIMGYPAKGLEGYYRNKRSDAKKFLDHRHGKNYWIFNFCPLGENSYDPQYFEGRVSRYPFPDHHAPPLAIMPLAAREMRAWLNSSPERVVVLHCKAGKGRSGTMACAYLVALHHDEPTPPNVRHSDIEKERVEQRVEETIDVLPAEDQDHLDKIPATNSPSESDTHAPTETPTHTSALAEPLNNIASTLQDPDKSITEGLKEVLDLHTSRRMKPRSSPDKKQKQGVSIPSQRRFLYYWALCLADEAPDGFWSLNSISPSPSTSSPCGTDMQKYVRMTEMKIHFRELSKVKMRLLKAANIVIEKGTSKMKDLTGSNQVWASLARYDDEFVSTLERWEKYSRDENGRLAIRRSGSEYMGSQGEGEEERLEAMFGDGKWDSHKMVRVFSRLGAVGPATRVQTQRNDTGEKVSTHTLRPLNKQSWEGIRKDIMDASSGEQIPQVEAEDFGVPAHENSIMDDPASRPGTLSGTSTDGISLSSKPDQDRKQGVLLNAEREVRIKLYMGQVFMGWIWLIPTFHMPHPPPETQDADGTTTQTIRLSRKDVDFPIGLGAGIIDVEISLKWDINRASSHPYLNREETGALVNGKTSVNDDTAEAGTSSGVSLEQDK</sequence>
<dbReference type="SUPFAM" id="SSF52799">
    <property type="entry name" value="(Phosphotyrosine protein) phosphatases II"/>
    <property type="match status" value="1"/>
</dbReference>
<dbReference type="GO" id="GO:0005829">
    <property type="term" value="C:cytosol"/>
    <property type="evidence" value="ECO:0007669"/>
    <property type="project" value="TreeGrafter"/>
</dbReference>
<dbReference type="KEGG" id="abp:AGABI1DRAFT123067"/>
<dbReference type="InterPro" id="IPR051281">
    <property type="entry name" value="Dual-spec_lipid-protein_phosph"/>
</dbReference>
<dbReference type="InterPro" id="IPR057023">
    <property type="entry name" value="PTP-SAK"/>
</dbReference>
<evidence type="ECO:0000256" key="3">
    <source>
        <dbReference type="SAM" id="MobiDB-lite"/>
    </source>
</evidence>
<dbReference type="PANTHER" id="PTHR12305:SF81">
    <property type="entry name" value="PHOSPHATIDYLINOSITOL 3,4,5-TRISPHOSPHATE 3-PHOSPHATASE AND DUAL-SPECIFICITY PROTEIN PHOSPHATASE PTEN"/>
    <property type="match status" value="1"/>
</dbReference>
<dbReference type="GO" id="GO:0042995">
    <property type="term" value="C:cell projection"/>
    <property type="evidence" value="ECO:0007669"/>
    <property type="project" value="TreeGrafter"/>
</dbReference>
<dbReference type="GO" id="GO:0043491">
    <property type="term" value="P:phosphatidylinositol 3-kinase/protein kinase B signal transduction"/>
    <property type="evidence" value="ECO:0007669"/>
    <property type="project" value="TreeGrafter"/>
</dbReference>
<dbReference type="GO" id="GO:0004725">
    <property type="term" value="F:protein tyrosine phosphatase activity"/>
    <property type="evidence" value="ECO:0007669"/>
    <property type="project" value="TreeGrafter"/>
</dbReference>